<keyword evidence="6 10" id="KW-0505">Motor protein</keyword>
<feature type="region of interest" description="Disordered" evidence="12">
    <location>
        <begin position="1"/>
        <end position="66"/>
    </location>
</feature>
<evidence type="ECO:0000256" key="1">
    <source>
        <dbReference type="ARBA" id="ARBA00004186"/>
    </source>
</evidence>
<evidence type="ECO:0000256" key="5">
    <source>
        <dbReference type="ARBA" id="ARBA00022840"/>
    </source>
</evidence>
<accession>A0A5J9WI21</accession>
<evidence type="ECO:0000256" key="6">
    <source>
        <dbReference type="ARBA" id="ARBA00023175"/>
    </source>
</evidence>
<evidence type="ECO:0000256" key="7">
    <source>
        <dbReference type="ARBA" id="ARBA00023212"/>
    </source>
</evidence>
<feature type="compositionally biased region" description="Polar residues" evidence="12">
    <location>
        <begin position="1156"/>
        <end position="1167"/>
    </location>
</feature>
<dbReference type="GO" id="GO:0008017">
    <property type="term" value="F:microtubule binding"/>
    <property type="evidence" value="ECO:0007669"/>
    <property type="project" value="InterPro"/>
</dbReference>
<comment type="subcellular location">
    <subcellularLocation>
        <location evidence="1">Cytoplasm</location>
        <location evidence="1">Cytoskeleton</location>
        <location evidence="1">Spindle</location>
    </subcellularLocation>
</comment>
<keyword evidence="11" id="KW-0175">Coiled coil</keyword>
<feature type="compositionally biased region" description="Low complexity" evidence="12">
    <location>
        <begin position="39"/>
        <end position="50"/>
    </location>
</feature>
<keyword evidence="5 10" id="KW-0067">ATP-binding</keyword>
<keyword evidence="7" id="KW-0206">Cytoskeleton</keyword>
<evidence type="ECO:0000313" key="15">
    <source>
        <dbReference type="Proteomes" id="UP000324897"/>
    </source>
</evidence>
<evidence type="ECO:0000256" key="11">
    <source>
        <dbReference type="SAM" id="Coils"/>
    </source>
</evidence>
<feature type="coiled-coil region" evidence="11">
    <location>
        <begin position="340"/>
        <end position="439"/>
    </location>
</feature>
<dbReference type="GO" id="GO:0051231">
    <property type="term" value="P:spindle elongation"/>
    <property type="evidence" value="ECO:0007669"/>
    <property type="project" value="TreeGrafter"/>
</dbReference>
<dbReference type="PROSITE" id="PS50067">
    <property type="entry name" value="KINESIN_MOTOR_2"/>
    <property type="match status" value="1"/>
</dbReference>
<dbReference type="GO" id="GO:0007018">
    <property type="term" value="P:microtubule-based movement"/>
    <property type="evidence" value="ECO:0007669"/>
    <property type="project" value="InterPro"/>
</dbReference>
<feature type="domain" description="Kinesin motor" evidence="13">
    <location>
        <begin position="68"/>
        <end position="330"/>
    </location>
</feature>
<dbReference type="PANTHER" id="PTHR47970:SF32">
    <property type="entry name" value="KINESIN-LIKE PROTEIN KIN-5B"/>
    <property type="match status" value="1"/>
</dbReference>
<comment type="function">
    <text evidence="9">Responsible for microtubule translocation. May be important for the organization of phragmoplast-specific arrays of microtubules. Plays an essential role in stabilizing the mitotic spindle. Required during mitotic cytokinesis.</text>
</comment>
<evidence type="ECO:0000256" key="3">
    <source>
        <dbReference type="ARBA" id="ARBA00022701"/>
    </source>
</evidence>
<dbReference type="SUPFAM" id="SSF52540">
    <property type="entry name" value="P-loop containing nucleoside triphosphate hydrolases"/>
    <property type="match status" value="1"/>
</dbReference>
<dbReference type="OrthoDB" id="3176171at2759"/>
<dbReference type="FunFam" id="3.40.850.10:FF:000019">
    <property type="entry name" value="Kinesin-like protein KIN-5D"/>
    <property type="match status" value="1"/>
</dbReference>
<keyword evidence="15" id="KW-1185">Reference proteome</keyword>
<evidence type="ECO:0000256" key="8">
    <source>
        <dbReference type="ARBA" id="ARBA00034704"/>
    </source>
</evidence>
<dbReference type="GO" id="GO:0072686">
    <property type="term" value="C:mitotic spindle"/>
    <property type="evidence" value="ECO:0007669"/>
    <property type="project" value="TreeGrafter"/>
</dbReference>
<dbReference type="InterPro" id="IPR027417">
    <property type="entry name" value="P-loop_NTPase"/>
</dbReference>
<comment type="caution">
    <text evidence="14">The sequence shown here is derived from an EMBL/GenBank/DDBJ whole genome shotgun (WGS) entry which is preliminary data.</text>
</comment>
<dbReference type="EMBL" id="RWGY01000004">
    <property type="protein sequence ID" value="TVU47517.1"/>
    <property type="molecule type" value="Genomic_DNA"/>
</dbReference>
<evidence type="ECO:0000256" key="12">
    <source>
        <dbReference type="SAM" id="MobiDB-lite"/>
    </source>
</evidence>
<evidence type="ECO:0000256" key="4">
    <source>
        <dbReference type="ARBA" id="ARBA00022741"/>
    </source>
</evidence>
<keyword evidence="3" id="KW-0493">Microtubule</keyword>
<gene>
    <name evidence="14" type="ORF">EJB05_07121</name>
</gene>
<feature type="compositionally biased region" description="Basic and acidic residues" evidence="12">
    <location>
        <begin position="24"/>
        <end position="37"/>
    </location>
</feature>
<dbReference type="PROSITE" id="PS00411">
    <property type="entry name" value="KINESIN_MOTOR_1"/>
    <property type="match status" value="1"/>
</dbReference>
<feature type="binding site" evidence="10">
    <location>
        <begin position="153"/>
        <end position="160"/>
    </location>
    <ligand>
        <name>ATP</name>
        <dbReference type="ChEBI" id="CHEBI:30616"/>
    </ligand>
</feature>
<dbReference type="GO" id="GO:0005524">
    <property type="term" value="F:ATP binding"/>
    <property type="evidence" value="ECO:0007669"/>
    <property type="project" value="UniProtKB-UniRule"/>
</dbReference>
<feature type="compositionally biased region" description="Gly residues" evidence="12">
    <location>
        <begin position="51"/>
        <end position="60"/>
    </location>
</feature>
<dbReference type="AlphaFoldDB" id="A0A5J9WI21"/>
<proteinExistence type="inferred from homology"/>
<dbReference type="GO" id="GO:0005876">
    <property type="term" value="C:spindle microtubule"/>
    <property type="evidence" value="ECO:0007669"/>
    <property type="project" value="TreeGrafter"/>
</dbReference>
<reference evidence="14 15" key="1">
    <citation type="journal article" date="2019" name="Sci. Rep.">
        <title>A high-quality genome of Eragrostis curvula grass provides insights into Poaceae evolution and supports new strategies to enhance forage quality.</title>
        <authorList>
            <person name="Carballo J."/>
            <person name="Santos B.A.C.M."/>
            <person name="Zappacosta D."/>
            <person name="Garbus I."/>
            <person name="Selva J.P."/>
            <person name="Gallo C.A."/>
            <person name="Diaz A."/>
            <person name="Albertini E."/>
            <person name="Caccamo M."/>
            <person name="Echenique V."/>
        </authorList>
    </citation>
    <scope>NUCLEOTIDE SEQUENCE [LARGE SCALE GENOMIC DNA]</scope>
    <source>
        <strain evidence="15">cv. Victoria</strain>
        <tissue evidence="14">Leaf</tissue>
    </source>
</reference>
<feature type="region of interest" description="Disordered" evidence="12">
    <location>
        <begin position="1145"/>
        <end position="1167"/>
    </location>
</feature>
<dbReference type="PANTHER" id="PTHR47970">
    <property type="entry name" value="KINESIN-LIKE PROTEIN KIF11"/>
    <property type="match status" value="1"/>
</dbReference>
<dbReference type="GO" id="GO:0090307">
    <property type="term" value="P:mitotic spindle assembly"/>
    <property type="evidence" value="ECO:0007669"/>
    <property type="project" value="TreeGrafter"/>
</dbReference>
<evidence type="ECO:0000256" key="10">
    <source>
        <dbReference type="PROSITE-ProRule" id="PRU00283"/>
    </source>
</evidence>
<dbReference type="Gramene" id="TVU47517">
    <property type="protein sequence ID" value="TVU47517"/>
    <property type="gene ID" value="EJB05_07121"/>
</dbReference>
<evidence type="ECO:0000256" key="2">
    <source>
        <dbReference type="ARBA" id="ARBA00022490"/>
    </source>
</evidence>
<dbReference type="InterPro" id="IPR047149">
    <property type="entry name" value="KIF11-like"/>
</dbReference>
<dbReference type="Proteomes" id="UP000324897">
    <property type="component" value="Chromosome 5"/>
</dbReference>
<dbReference type="SMART" id="SM00129">
    <property type="entry name" value="KISc"/>
    <property type="match status" value="1"/>
</dbReference>
<evidence type="ECO:0000259" key="13">
    <source>
        <dbReference type="PROSITE" id="PS50067"/>
    </source>
</evidence>
<protein>
    <recommendedName>
        <fullName evidence="13">Kinesin motor domain-containing protein</fullName>
    </recommendedName>
</protein>
<dbReference type="Gene3D" id="3.40.850.10">
    <property type="entry name" value="Kinesin motor domain"/>
    <property type="match status" value="1"/>
</dbReference>
<dbReference type="InterPro" id="IPR019821">
    <property type="entry name" value="Kinesin_motor_CS"/>
</dbReference>
<dbReference type="InterPro" id="IPR036961">
    <property type="entry name" value="Kinesin_motor_dom_sf"/>
</dbReference>
<dbReference type="InterPro" id="IPR001752">
    <property type="entry name" value="Kinesin_motor_dom"/>
</dbReference>
<comment type="similarity">
    <text evidence="8">Belongs to the TRAFAC class myosin-kinesin ATPase superfamily. Kinesin family. KIN-5/BimC subfamily.</text>
</comment>
<dbReference type="Pfam" id="PF00225">
    <property type="entry name" value="Kinesin"/>
    <property type="match status" value="1"/>
</dbReference>
<organism evidence="14 15">
    <name type="scientific">Eragrostis curvula</name>
    <name type="common">weeping love grass</name>
    <dbReference type="NCBI Taxonomy" id="38414"/>
    <lineage>
        <taxon>Eukaryota</taxon>
        <taxon>Viridiplantae</taxon>
        <taxon>Streptophyta</taxon>
        <taxon>Embryophyta</taxon>
        <taxon>Tracheophyta</taxon>
        <taxon>Spermatophyta</taxon>
        <taxon>Magnoliopsida</taxon>
        <taxon>Liliopsida</taxon>
        <taxon>Poales</taxon>
        <taxon>Poaceae</taxon>
        <taxon>PACMAD clade</taxon>
        <taxon>Chloridoideae</taxon>
        <taxon>Eragrostideae</taxon>
        <taxon>Eragrostidinae</taxon>
        <taxon>Eragrostis</taxon>
    </lineage>
</organism>
<evidence type="ECO:0000313" key="14">
    <source>
        <dbReference type="EMBL" id="TVU47517.1"/>
    </source>
</evidence>
<keyword evidence="4 10" id="KW-0547">Nucleotide-binding</keyword>
<evidence type="ECO:0000256" key="9">
    <source>
        <dbReference type="ARBA" id="ARBA00046159"/>
    </source>
</evidence>
<dbReference type="PRINTS" id="PR00380">
    <property type="entry name" value="KINESINHEAVY"/>
</dbReference>
<sequence length="1167" mass="131200">MAQTPNPSRRSWVGPAPMPFLTPRPERSDRRQRELRWADGGSQSSVRRSGVGAGGGGGGGGDRDREVNVQVVLRCRPLSEDEQRSNVQSAISCNDTKREVTVLHSLFKQADKTFTFDKVFGPKSQQRSIYEHAVAPIVHDVLEGYNCTVFAFGQTGTGKTYTMEGEMRQKVGELSDTAGVIPRVVRHIFDVLETRKADYSMKVSFLELYNEDISDLLASEDQSRFSEDRQKRPISLMEDGKGGAIIRGLEEIVVYSPSDIYSLLECGSARRRTADTALNKQSSRSHAVFSIYIHVKETTVGNEELMKCGRLNLVDLAGSENIARSGAREANQKTCKSVMLKDIYQEMERMKQDVKAAREKNGIYIPNERFALEEAEKKTMREKIEHLELTLQKQRKEVEKYKGLYAAEQEHRLDLESQNKELKVNLENWKGKFLDLQEAHSKANTSLKEKDFIISNLLSAEHLILERAKEMRSTLENASGDITMLLSKLERQSKTEEENEGLLSDFRSGLHHSLGSANQLERRISKAKDMYASGVQCMRELANTLRQRSITDSEQMVLNISAHAVSVDNFLAMMVSEAEQVLNDVLKSTSELKELLSFSAEQQTAGLQRSLTSAQAMSKTSIDFFRDIRIHVSRLMKLMEQNQIEQSSQLAEFEEEFKETCNQEEQAALNRIAGILSGLTARKTTMLSECIAQLKGKYSEEQKHLKLEMSNLQQVSDNGKEEAAAYAGMVEKKFQEDNSLHAKLRDQMKDILQQWYPSHLVDLKHSSMERRKDNDNIFHEKLLLSSQNDAGFHAITSDMLTASENSLLLDHETQKIIESVSATFTENLSLLNEKHSENTESLRSVASNCLEKNYKANSPVRHHPRELLTDANSLESIEELRASVPDLVAKFRSESKLDETDKGKQYSNQKTRPSYVPVVSVFLGRCSLEKIVGEKRFIWRIAQRPSEERGKGKSIRCRASERSSVSWEKIMLRRPLIQRLERAVLEEQLYWARLERQKFVAMSAEADETIWNLAALARRTMQERDEARNQARMILAGVHARNGWMTMLPGRAHSEAAMPGVISGAGADSQALAPPPFRPLGDMAMQGQHAQTGTGYCVASSSNSGHRNQVDAYTVLPSLHGLASSTQEHFDPDMFLVEGPEMLQDSVPKMAGSSGLGKNSGASDRLA</sequence>
<dbReference type="GO" id="GO:0008574">
    <property type="term" value="F:plus-end-directed microtubule motor activity"/>
    <property type="evidence" value="ECO:0007669"/>
    <property type="project" value="TreeGrafter"/>
</dbReference>
<name>A0A5J9WI21_9POAL</name>
<keyword evidence="2" id="KW-0963">Cytoplasm</keyword>